<dbReference type="SUPFAM" id="SSF47384">
    <property type="entry name" value="Homodimeric domain of signal transducing histidine kinase"/>
    <property type="match status" value="1"/>
</dbReference>
<dbReference type="PANTHER" id="PTHR43547">
    <property type="entry name" value="TWO-COMPONENT HISTIDINE KINASE"/>
    <property type="match status" value="1"/>
</dbReference>
<dbReference type="GO" id="GO:0016020">
    <property type="term" value="C:membrane"/>
    <property type="evidence" value="ECO:0007669"/>
    <property type="project" value="UniProtKB-SubCell"/>
</dbReference>
<dbReference type="SMART" id="SM00448">
    <property type="entry name" value="REC"/>
    <property type="match status" value="1"/>
</dbReference>
<feature type="coiled-coil region" evidence="8">
    <location>
        <begin position="498"/>
        <end position="525"/>
    </location>
</feature>
<evidence type="ECO:0000313" key="15">
    <source>
        <dbReference type="Proteomes" id="UP000741360"/>
    </source>
</evidence>
<dbReference type="Pfam" id="PF13185">
    <property type="entry name" value="GAF_2"/>
    <property type="match status" value="1"/>
</dbReference>
<dbReference type="InterPro" id="IPR029016">
    <property type="entry name" value="GAF-like_dom_sf"/>
</dbReference>
<dbReference type="Proteomes" id="UP000741360">
    <property type="component" value="Unassembled WGS sequence"/>
</dbReference>
<dbReference type="PROSITE" id="PS50110">
    <property type="entry name" value="RESPONSE_REGULATORY"/>
    <property type="match status" value="1"/>
</dbReference>
<dbReference type="CDD" id="cd06225">
    <property type="entry name" value="HAMP"/>
    <property type="match status" value="1"/>
</dbReference>
<keyword evidence="6" id="KW-0418">Kinase</keyword>
<dbReference type="SUPFAM" id="SSF158472">
    <property type="entry name" value="HAMP domain-like"/>
    <property type="match status" value="1"/>
</dbReference>
<keyword evidence="10" id="KW-1133">Transmembrane helix</keyword>
<dbReference type="InterPro" id="IPR004358">
    <property type="entry name" value="Sig_transdc_His_kin-like_C"/>
</dbReference>
<evidence type="ECO:0000256" key="10">
    <source>
        <dbReference type="SAM" id="Phobius"/>
    </source>
</evidence>
<evidence type="ECO:0000259" key="12">
    <source>
        <dbReference type="PROSITE" id="PS50110"/>
    </source>
</evidence>
<evidence type="ECO:0000256" key="1">
    <source>
        <dbReference type="ARBA" id="ARBA00000085"/>
    </source>
</evidence>
<name>A0A932M117_UNCTE</name>
<evidence type="ECO:0000256" key="2">
    <source>
        <dbReference type="ARBA" id="ARBA00004370"/>
    </source>
</evidence>
<comment type="catalytic activity">
    <reaction evidence="1">
        <text>ATP + protein L-histidine = ADP + protein N-phospho-L-histidine.</text>
        <dbReference type="EC" id="2.7.13.3"/>
    </reaction>
</comment>
<comment type="caution">
    <text evidence="14">The sequence shown here is derived from an EMBL/GenBank/DDBJ whole genome shotgun (WGS) entry which is preliminary data.</text>
</comment>
<evidence type="ECO:0000256" key="9">
    <source>
        <dbReference type="SAM" id="MobiDB-lite"/>
    </source>
</evidence>
<dbReference type="CDD" id="cd00082">
    <property type="entry name" value="HisKA"/>
    <property type="match status" value="1"/>
</dbReference>
<dbReference type="InterPro" id="IPR036890">
    <property type="entry name" value="HATPase_C_sf"/>
</dbReference>
<evidence type="ECO:0000256" key="8">
    <source>
        <dbReference type="SAM" id="Coils"/>
    </source>
</evidence>
<keyword evidence="5" id="KW-0808">Transferase</keyword>
<dbReference type="InterPro" id="IPR003661">
    <property type="entry name" value="HisK_dim/P_dom"/>
</dbReference>
<keyword evidence="8" id="KW-0175">Coiled coil</keyword>
<dbReference type="PROSITE" id="PS50109">
    <property type="entry name" value="HIS_KIN"/>
    <property type="match status" value="1"/>
</dbReference>
<dbReference type="SUPFAM" id="SSF52172">
    <property type="entry name" value="CheY-like"/>
    <property type="match status" value="1"/>
</dbReference>
<dbReference type="Pfam" id="PF00672">
    <property type="entry name" value="HAMP"/>
    <property type="match status" value="1"/>
</dbReference>
<dbReference type="Pfam" id="PF00072">
    <property type="entry name" value="Response_reg"/>
    <property type="match status" value="1"/>
</dbReference>
<protein>
    <recommendedName>
        <fullName evidence="3">histidine kinase</fullName>
        <ecNumber evidence="3">2.7.13.3</ecNumber>
    </recommendedName>
</protein>
<dbReference type="EC" id="2.7.13.3" evidence="3"/>
<dbReference type="CDD" id="cd00156">
    <property type="entry name" value="REC"/>
    <property type="match status" value="1"/>
</dbReference>
<comment type="subcellular location">
    <subcellularLocation>
        <location evidence="2">Membrane</location>
    </subcellularLocation>
</comment>
<feature type="domain" description="Response regulatory" evidence="12">
    <location>
        <begin position="769"/>
        <end position="883"/>
    </location>
</feature>
<feature type="coiled-coil region" evidence="8">
    <location>
        <begin position="337"/>
        <end position="371"/>
    </location>
</feature>
<dbReference type="Gene3D" id="1.10.287.130">
    <property type="match status" value="1"/>
</dbReference>
<dbReference type="InterPro" id="IPR003660">
    <property type="entry name" value="HAMP_dom"/>
</dbReference>
<dbReference type="InterPro" id="IPR003594">
    <property type="entry name" value="HATPase_dom"/>
</dbReference>
<evidence type="ECO:0000256" key="6">
    <source>
        <dbReference type="ARBA" id="ARBA00022777"/>
    </source>
</evidence>
<dbReference type="Gene3D" id="3.30.565.10">
    <property type="entry name" value="Histidine kinase-like ATPase, C-terminal domain"/>
    <property type="match status" value="1"/>
</dbReference>
<keyword evidence="4 7" id="KW-0597">Phosphoprotein</keyword>
<evidence type="ECO:0000259" key="13">
    <source>
        <dbReference type="PROSITE" id="PS50885"/>
    </source>
</evidence>
<feature type="transmembrane region" description="Helical" evidence="10">
    <location>
        <begin position="284"/>
        <end position="302"/>
    </location>
</feature>
<gene>
    <name evidence="14" type="ORF">HYY65_08225</name>
</gene>
<dbReference type="AlphaFoldDB" id="A0A932M117"/>
<dbReference type="Pfam" id="PF02518">
    <property type="entry name" value="HATPase_c"/>
    <property type="match status" value="1"/>
</dbReference>
<dbReference type="Gene3D" id="3.40.50.2300">
    <property type="match status" value="1"/>
</dbReference>
<dbReference type="SMART" id="SM00387">
    <property type="entry name" value="HATPase_c"/>
    <property type="match status" value="1"/>
</dbReference>
<sequence>MSYFSLKRKLILLILGVSLPFFLLWAFGFQSRIRDATERANARVVAIAESSSSQVHNLVEATENLLHLLSEVPVVRDGDRAARDVFLIRINGTFPAIYNILVADRAGNVRGSGLNPSVPVPKTVGDRSYFSQALASKEPVLGEPILERSSRRIMVPMSFAFRDRVGNPIGIAVAFLDPLRLQEAWADISLPANSVITLINQERLILARSLRPEVFVGTYIPADAPLVRQVLREGRGVSRATYRTDKFTRIAGFAPVDGTPWYVVVGIPVSAFFGPVWKQAILEGVLMLAAMLVALLVAVRLGRRIVGPVGQLVDAADKLAREDYEGARVSIPLRDEIGRLGDRFEEMREKLHQAKLEKEEWQDQLAREVAARTAELSALNDLANTVSQSLNLDQVLALALGKVCEICEVQDGTIFLLEKATQEIVVRVHRGFPGEKIEQIRRFRVGEGVIGRVFQENSPVIVEDIAHDTSYKKLTLFSEARMPFLTSIAQQVAMAIENANLYQELKEAYEEIQRTQDQMLQAERLRVVGEIASGVAHDFNNILVSILAYAELLQSRLQNPAQVEKGLKVIEKAALDGRDAVRRLQEYTGQRQAKDFRLVDVREVVQDAVNQTRPRWSTEARKEGREIKVSCELGEVPRVLGRESDLRQVLANMILNSVQAMSQRGEITLRTACAQGEVLIEVRDNGLGMGPGTLKRIFEPFYTTRGSAGSGLGLSIAMGIVQRHGGSIRVQSQPGGGTTFTISLPPAPESTGALEGETRRDKEKKRGALILAVDDDPTVLETLKEILISGNHQVDAVGGGKEALDLFSRKTYDLVITDLGMPEMNGWELCRRIKDLKPSLPVVLVTGWGDHIDREKASLHGVDFLIAKPFGVSQVLSDIDRVLGQRLEPVVSMDEEKRRQRLT</sequence>
<dbReference type="PANTHER" id="PTHR43547:SF2">
    <property type="entry name" value="HYBRID SIGNAL TRANSDUCTION HISTIDINE KINASE C"/>
    <property type="match status" value="1"/>
</dbReference>
<dbReference type="CDD" id="cd12914">
    <property type="entry name" value="PDC1_DGC_like"/>
    <property type="match status" value="1"/>
</dbReference>
<feature type="modified residue" description="4-aspartylphosphate" evidence="7">
    <location>
        <position position="818"/>
    </location>
</feature>
<feature type="region of interest" description="Disordered" evidence="9">
    <location>
        <begin position="740"/>
        <end position="761"/>
    </location>
</feature>
<dbReference type="PRINTS" id="PR00344">
    <property type="entry name" value="BCTRLSENSOR"/>
</dbReference>
<dbReference type="SMART" id="SM00304">
    <property type="entry name" value="HAMP"/>
    <property type="match status" value="1"/>
</dbReference>
<keyword evidence="10" id="KW-0472">Membrane</keyword>
<dbReference type="InterPro" id="IPR001789">
    <property type="entry name" value="Sig_transdc_resp-reg_receiver"/>
</dbReference>
<dbReference type="PROSITE" id="PS50885">
    <property type="entry name" value="HAMP"/>
    <property type="match status" value="1"/>
</dbReference>
<evidence type="ECO:0000256" key="7">
    <source>
        <dbReference type="PROSITE-ProRule" id="PRU00169"/>
    </source>
</evidence>
<dbReference type="Gene3D" id="3.30.450.20">
    <property type="entry name" value="PAS domain"/>
    <property type="match status" value="2"/>
</dbReference>
<feature type="domain" description="Histidine kinase" evidence="11">
    <location>
        <begin position="534"/>
        <end position="748"/>
    </location>
</feature>
<evidence type="ECO:0000256" key="4">
    <source>
        <dbReference type="ARBA" id="ARBA00022553"/>
    </source>
</evidence>
<dbReference type="InterPro" id="IPR011006">
    <property type="entry name" value="CheY-like_superfamily"/>
</dbReference>
<dbReference type="SUPFAM" id="SSF55874">
    <property type="entry name" value="ATPase domain of HSP90 chaperone/DNA topoisomerase II/histidine kinase"/>
    <property type="match status" value="1"/>
</dbReference>
<dbReference type="InterPro" id="IPR003018">
    <property type="entry name" value="GAF"/>
</dbReference>
<dbReference type="GO" id="GO:0000155">
    <property type="term" value="F:phosphorelay sensor kinase activity"/>
    <property type="evidence" value="ECO:0007669"/>
    <property type="project" value="InterPro"/>
</dbReference>
<dbReference type="SUPFAM" id="SSF55781">
    <property type="entry name" value="GAF domain-like"/>
    <property type="match status" value="1"/>
</dbReference>
<proteinExistence type="predicted"/>
<dbReference type="Gene3D" id="3.30.450.40">
    <property type="match status" value="2"/>
</dbReference>
<reference evidence="14" key="1">
    <citation type="submission" date="2020-07" db="EMBL/GenBank/DDBJ databases">
        <title>Huge and variable diversity of episymbiotic CPR bacteria and DPANN archaea in groundwater ecosystems.</title>
        <authorList>
            <person name="He C.Y."/>
            <person name="Keren R."/>
            <person name="Whittaker M."/>
            <person name="Farag I.F."/>
            <person name="Doudna J."/>
            <person name="Cate J.H.D."/>
            <person name="Banfield J.F."/>
        </authorList>
    </citation>
    <scope>NUCLEOTIDE SEQUENCE</scope>
    <source>
        <strain evidence="14">NC_groundwater_717_Ag_S-0.2um_59_8</strain>
    </source>
</reference>
<evidence type="ECO:0000259" key="11">
    <source>
        <dbReference type="PROSITE" id="PS50109"/>
    </source>
</evidence>
<organism evidence="14 15">
    <name type="scientific">Tectimicrobiota bacterium</name>
    <dbReference type="NCBI Taxonomy" id="2528274"/>
    <lineage>
        <taxon>Bacteria</taxon>
        <taxon>Pseudomonadati</taxon>
        <taxon>Nitrospinota/Tectimicrobiota group</taxon>
        <taxon>Candidatus Tectimicrobiota</taxon>
    </lineage>
</organism>
<keyword evidence="10" id="KW-0812">Transmembrane</keyword>
<accession>A0A932M117</accession>
<evidence type="ECO:0000256" key="5">
    <source>
        <dbReference type="ARBA" id="ARBA00022679"/>
    </source>
</evidence>
<dbReference type="InterPro" id="IPR036097">
    <property type="entry name" value="HisK_dim/P_sf"/>
</dbReference>
<evidence type="ECO:0000256" key="3">
    <source>
        <dbReference type="ARBA" id="ARBA00012438"/>
    </source>
</evidence>
<dbReference type="EMBL" id="JACPSX010000158">
    <property type="protein sequence ID" value="MBI3015025.1"/>
    <property type="molecule type" value="Genomic_DNA"/>
</dbReference>
<dbReference type="CDD" id="cd18774">
    <property type="entry name" value="PDC2_HK_sensor"/>
    <property type="match status" value="1"/>
</dbReference>
<evidence type="ECO:0000313" key="14">
    <source>
        <dbReference type="EMBL" id="MBI3015025.1"/>
    </source>
</evidence>
<dbReference type="Gene3D" id="6.10.340.10">
    <property type="match status" value="1"/>
</dbReference>
<feature type="domain" description="HAMP" evidence="13">
    <location>
        <begin position="303"/>
        <end position="356"/>
    </location>
</feature>
<dbReference type="InterPro" id="IPR005467">
    <property type="entry name" value="His_kinase_dom"/>
</dbReference>